<feature type="domain" description="PWWP" evidence="12">
    <location>
        <begin position="941"/>
        <end position="990"/>
    </location>
</feature>
<dbReference type="GO" id="GO:0006633">
    <property type="term" value="P:fatty acid biosynthetic process"/>
    <property type="evidence" value="ECO:0007669"/>
    <property type="project" value="UniProtKB-KW"/>
</dbReference>
<feature type="compositionally biased region" description="Low complexity" evidence="11">
    <location>
        <begin position="1206"/>
        <end position="1216"/>
    </location>
</feature>
<name>A0AAV6IWR7_9ERIC</name>
<dbReference type="GO" id="GO:0046872">
    <property type="term" value="F:metal ion binding"/>
    <property type="evidence" value="ECO:0007669"/>
    <property type="project" value="UniProtKB-KW"/>
</dbReference>
<dbReference type="SMART" id="SM00293">
    <property type="entry name" value="PWWP"/>
    <property type="match status" value="1"/>
</dbReference>
<sequence length="1562" mass="168827">MAFPPLTQPGSLRTRRVCVASTVNNPPRCSKVEMNLEKPFSPRREAPHAQVTHSIPPEKMQIFKSLDKWAEENILIYLKHVEKNWQPSDFLPDSSSEGFDEEVKELRERAKGIPDDYFVVLVGDMITEEALPTASLVGGSVADETLVEDFAFEGRMEGGLGGEEVMVEVVGSDVFVNGVGGHGVAGDRNGEVGGSALAEEGLEREIESREGEGVGDLGGQVLDSDTETRAEGLEGTVGSLGEQTHVVAAEEVSMRVREEGGSERGDPLVGGATEASALDSKAQNSEIETGLGVTLANSVQVVVAEEVGVGEEILERESVDEGVERSMNAVEEGGGALDEVELVTERGGASNDGLWNPEIEDAVVCSSVGLESSSLPTPIVDDGVDATADKEALKYKDEVPVVHAEEGHSNDPENNHSQVTDKEGDILDSAELFYQQVEGAVGGNVGVMNEEKILHTEHTLDNQQIKAGTAEEKVVTDGKVSLRPDIGAPESGVVGEIGVDAGEVATLCADSGSCIVQAEVAADCSVAGESMISISSTVIQAGGLGEPLTAENGVLSASDENLYYAEDQQLKVENVSGGSEREIAVCTESHSSYVQTKVVSGNEALGTESSVSNYEVKIPVTDDTVATVACSDDHQTMEYENACGIAEFSNEQAFVAETEEVAVMDFEEVANIEGEVAMVEVLNENTYTEKDEELNTLTVGGSMGKEGHVQGKAEAEASVEQNEVDKKEESSIVDCQGIVQVPASCPLVDNILLSEKVEDLKVDTLGKNTVEDTSAGVDSPQMGDHGTSIPTCSGSLEDEISLQDGKQDTIPHLADIPTLEEDGDQSMNMLIVDEKLTQLIGDDTQAVDGNVGFGFSECVDGSAIGDLYLDDSSTRQDVEVQEHYTGAGLLNQNEGLEVEMGDGQNVEDKSSRRSTLRSRTSGKVHQGNYLLVPENEGEFSLSDLVWGKVKSHPWWPGQIFDSADASEEAMKYHKKGCFLVAYFGDRTFAWNEPSLLKPFWSNFSQIEKQSNSETFQSAVSCALDEVSRRIELGLACSCIQKDTYDNIEYQVFENTGVRQESSRRNGVDKSTGVSSFQPAKLLGYVRALARSPFGEANRLDLVVAKAQLLAVNQLKGYYWLPRFQFCGGFSEKNANNPQLGELIDHSLSDDQILSFKGRMKIGNSSSHKRKHNLKDIEYPSKKEKKLSELIGDIENSSDGENESDLKASSKLVSSSSGKKRKSVDFLSDGSDVQDRPAKVSSAVSSIPKPSFKIGEYIRRAASQLTGPPSIVKCNGEKVQKVEDGSSEVPDNSQSGRINFTTDCSSLNEMLSLLNLKAKDPMKGYGLPTTIISFFTGFRNSISLGRYSGKQNSFLGRVGGGRKKKPHGVGHSEEFEFDDVNDSYWTDMSIQNNSEEQPSGDNKNREGEYQLVAFDPNKPHKSSRRAYSRKKRFSNANYEPETEEANAYIDKVKQDMSPAELLLNFSEGDPVPSVLNLGRTFRRFGPLKESETEVDVETGRARVVFKRGSDAQVALSSAGTFNIFGPVTVNYQLNYTPSKLNYTPSISFETFPLATAQGLEDAT</sequence>
<evidence type="ECO:0000256" key="2">
    <source>
        <dbReference type="ARBA" id="ARBA00008749"/>
    </source>
</evidence>
<dbReference type="InterPro" id="IPR012348">
    <property type="entry name" value="RNR-like"/>
</dbReference>
<evidence type="ECO:0000313" key="14">
    <source>
        <dbReference type="Proteomes" id="UP000823749"/>
    </source>
</evidence>
<evidence type="ECO:0000256" key="11">
    <source>
        <dbReference type="SAM" id="MobiDB-lite"/>
    </source>
</evidence>
<feature type="region of interest" description="Disordered" evidence="11">
    <location>
        <begin position="1410"/>
        <end position="1442"/>
    </location>
</feature>
<feature type="compositionally biased region" description="Basic residues" evidence="11">
    <location>
        <begin position="1418"/>
        <end position="1432"/>
    </location>
</feature>
<keyword evidence="9" id="KW-0443">Lipid metabolism</keyword>
<comment type="cofactor">
    <cofactor evidence="1">
        <name>Fe(2+)</name>
        <dbReference type="ChEBI" id="CHEBI:29033"/>
    </cofactor>
</comment>
<evidence type="ECO:0000256" key="6">
    <source>
        <dbReference type="ARBA" id="ARBA00022946"/>
    </source>
</evidence>
<dbReference type="InterPro" id="IPR009078">
    <property type="entry name" value="Ferritin-like_SF"/>
</dbReference>
<keyword evidence="10" id="KW-0275">Fatty acid biosynthesis</keyword>
<comment type="caution">
    <text evidence="13">The sequence shown here is derived from an EMBL/GenBank/DDBJ whole genome shotgun (WGS) entry which is preliminary data.</text>
</comment>
<dbReference type="InterPro" id="IPR053063">
    <property type="entry name" value="PWWP_domain_containing_PDP"/>
</dbReference>
<evidence type="ECO:0000256" key="9">
    <source>
        <dbReference type="ARBA" id="ARBA00023098"/>
    </source>
</evidence>
<evidence type="ECO:0000256" key="4">
    <source>
        <dbReference type="ARBA" id="ARBA00022723"/>
    </source>
</evidence>
<dbReference type="Gene3D" id="2.30.30.140">
    <property type="match status" value="1"/>
</dbReference>
<evidence type="ECO:0000256" key="5">
    <source>
        <dbReference type="ARBA" id="ARBA00022832"/>
    </source>
</evidence>
<keyword evidence="4" id="KW-0479">Metal-binding</keyword>
<dbReference type="Proteomes" id="UP000823749">
    <property type="component" value="Chromosome 9"/>
</dbReference>
<keyword evidence="14" id="KW-1185">Reference proteome</keyword>
<dbReference type="SUPFAM" id="SSF63748">
    <property type="entry name" value="Tudor/PWWP/MBT"/>
    <property type="match status" value="1"/>
</dbReference>
<dbReference type="Pfam" id="PF03405">
    <property type="entry name" value="FA_desaturase_2"/>
    <property type="match status" value="1"/>
</dbReference>
<dbReference type="GO" id="GO:0045300">
    <property type="term" value="F:stearoyl-[ACP] desaturase activity"/>
    <property type="evidence" value="ECO:0007669"/>
    <property type="project" value="InterPro"/>
</dbReference>
<evidence type="ECO:0000256" key="3">
    <source>
        <dbReference type="ARBA" id="ARBA00022516"/>
    </source>
</evidence>
<reference evidence="13" key="1">
    <citation type="submission" date="2020-08" db="EMBL/GenBank/DDBJ databases">
        <title>Plant Genome Project.</title>
        <authorList>
            <person name="Zhang R.-G."/>
        </authorList>
    </citation>
    <scope>NUCLEOTIDE SEQUENCE</scope>
    <source>
        <strain evidence="13">WSP0</strain>
        <tissue evidence="13">Leaf</tissue>
    </source>
</reference>
<dbReference type="InterPro" id="IPR005067">
    <property type="entry name" value="Fatty_acid_desaturase-2"/>
</dbReference>
<keyword evidence="3" id="KW-0444">Lipid biosynthesis</keyword>
<accession>A0AAV6IWR7</accession>
<dbReference type="EMBL" id="JACTNZ010000009">
    <property type="protein sequence ID" value="KAG5533271.1"/>
    <property type="molecule type" value="Genomic_DNA"/>
</dbReference>
<evidence type="ECO:0000259" key="12">
    <source>
        <dbReference type="PROSITE" id="PS50812"/>
    </source>
</evidence>
<feature type="region of interest" description="Disordered" evidence="11">
    <location>
        <begin position="256"/>
        <end position="283"/>
    </location>
</feature>
<dbReference type="PANTHER" id="PTHR42851:SF4">
    <property type="entry name" value="PWWP DOMAIN-CONTAINING PROTEIN"/>
    <property type="match status" value="1"/>
</dbReference>
<feature type="compositionally biased region" description="Basic and acidic residues" evidence="11">
    <location>
        <begin position="256"/>
        <end position="266"/>
    </location>
</feature>
<feature type="region of interest" description="Disordered" evidence="11">
    <location>
        <begin position="1192"/>
        <end position="1244"/>
    </location>
</feature>
<dbReference type="Pfam" id="PF00855">
    <property type="entry name" value="PWWP"/>
    <property type="match status" value="1"/>
</dbReference>
<gene>
    <name evidence="13" type="ORF">RHGRI_027458</name>
</gene>
<dbReference type="PANTHER" id="PTHR42851">
    <property type="entry name" value="ALDOLASE-RELATED"/>
    <property type="match status" value="1"/>
</dbReference>
<keyword evidence="5" id="KW-0276">Fatty acid metabolism</keyword>
<dbReference type="SUPFAM" id="SSF47240">
    <property type="entry name" value="Ferritin-like"/>
    <property type="match status" value="1"/>
</dbReference>
<protein>
    <recommendedName>
        <fullName evidence="12">PWWP domain-containing protein</fullName>
    </recommendedName>
</protein>
<evidence type="ECO:0000256" key="7">
    <source>
        <dbReference type="ARBA" id="ARBA00023002"/>
    </source>
</evidence>
<keyword evidence="7" id="KW-0560">Oxidoreductase</keyword>
<comment type="similarity">
    <text evidence="2">Belongs to the fatty acid desaturase type 2 family.</text>
</comment>
<dbReference type="PROSITE" id="PS50812">
    <property type="entry name" value="PWWP"/>
    <property type="match status" value="1"/>
</dbReference>
<keyword evidence="8" id="KW-0408">Iron</keyword>
<evidence type="ECO:0000256" key="1">
    <source>
        <dbReference type="ARBA" id="ARBA00001954"/>
    </source>
</evidence>
<evidence type="ECO:0000313" key="13">
    <source>
        <dbReference type="EMBL" id="KAG5533271.1"/>
    </source>
</evidence>
<organism evidence="13 14">
    <name type="scientific">Rhododendron griersonianum</name>
    <dbReference type="NCBI Taxonomy" id="479676"/>
    <lineage>
        <taxon>Eukaryota</taxon>
        <taxon>Viridiplantae</taxon>
        <taxon>Streptophyta</taxon>
        <taxon>Embryophyta</taxon>
        <taxon>Tracheophyta</taxon>
        <taxon>Spermatophyta</taxon>
        <taxon>Magnoliopsida</taxon>
        <taxon>eudicotyledons</taxon>
        <taxon>Gunneridae</taxon>
        <taxon>Pentapetalae</taxon>
        <taxon>asterids</taxon>
        <taxon>Ericales</taxon>
        <taxon>Ericaceae</taxon>
        <taxon>Ericoideae</taxon>
        <taxon>Rhodoreae</taxon>
        <taxon>Rhododendron</taxon>
    </lineage>
</organism>
<keyword evidence="6" id="KW-0809">Transit peptide</keyword>
<dbReference type="Gene3D" id="1.10.620.20">
    <property type="entry name" value="Ribonucleotide Reductase, subunit A"/>
    <property type="match status" value="1"/>
</dbReference>
<evidence type="ECO:0000256" key="10">
    <source>
        <dbReference type="ARBA" id="ARBA00023160"/>
    </source>
</evidence>
<dbReference type="CDD" id="cd05162">
    <property type="entry name" value="PWWP"/>
    <property type="match status" value="1"/>
</dbReference>
<evidence type="ECO:0000256" key="8">
    <source>
        <dbReference type="ARBA" id="ARBA00023004"/>
    </source>
</evidence>
<feature type="region of interest" description="Disordered" evidence="11">
    <location>
        <begin position="1159"/>
        <end position="1178"/>
    </location>
</feature>
<proteinExistence type="inferred from homology"/>
<dbReference type="InterPro" id="IPR000313">
    <property type="entry name" value="PWWP_dom"/>
</dbReference>